<name>A0A4Q7MMP1_9BACT</name>
<protein>
    <submittedName>
        <fullName evidence="2">CRP-like cAMP-binding protein</fullName>
    </submittedName>
</protein>
<feature type="domain" description="Cyclic nucleotide-binding" evidence="1">
    <location>
        <begin position="27"/>
        <end position="116"/>
    </location>
</feature>
<dbReference type="RefSeq" id="WP_130543317.1">
    <property type="nucleotide sequence ID" value="NZ_CP042431.1"/>
</dbReference>
<evidence type="ECO:0000313" key="2">
    <source>
        <dbReference type="EMBL" id="RZS68943.1"/>
    </source>
</evidence>
<dbReference type="InterPro" id="IPR014710">
    <property type="entry name" value="RmlC-like_jellyroll"/>
</dbReference>
<dbReference type="InterPro" id="IPR018490">
    <property type="entry name" value="cNMP-bd_dom_sf"/>
</dbReference>
<reference evidence="2 3" key="1">
    <citation type="submission" date="2019-02" db="EMBL/GenBank/DDBJ databases">
        <title>Genomic Encyclopedia of Type Strains, Phase IV (KMG-IV): sequencing the most valuable type-strain genomes for metagenomic binning, comparative biology and taxonomic classification.</title>
        <authorList>
            <person name="Goeker M."/>
        </authorList>
    </citation>
    <scope>NUCLEOTIDE SEQUENCE [LARGE SCALE GENOMIC DNA]</scope>
    <source>
        <strain evidence="2 3">DSM 18116</strain>
    </source>
</reference>
<dbReference type="Pfam" id="PF00027">
    <property type="entry name" value="cNMP_binding"/>
    <property type="match status" value="1"/>
</dbReference>
<dbReference type="AlphaFoldDB" id="A0A4Q7MMP1"/>
<dbReference type="PROSITE" id="PS50042">
    <property type="entry name" value="CNMP_BINDING_3"/>
    <property type="match status" value="1"/>
</dbReference>
<evidence type="ECO:0000259" key="1">
    <source>
        <dbReference type="PROSITE" id="PS50042"/>
    </source>
</evidence>
<organism evidence="2 3">
    <name type="scientific">Pseudobacter ginsenosidimutans</name>
    <dbReference type="NCBI Taxonomy" id="661488"/>
    <lineage>
        <taxon>Bacteria</taxon>
        <taxon>Pseudomonadati</taxon>
        <taxon>Bacteroidota</taxon>
        <taxon>Chitinophagia</taxon>
        <taxon>Chitinophagales</taxon>
        <taxon>Chitinophagaceae</taxon>
        <taxon>Pseudobacter</taxon>
    </lineage>
</organism>
<gene>
    <name evidence="2" type="ORF">EV199_4767</name>
</gene>
<proteinExistence type="predicted"/>
<sequence>MDPFEPVLNWLNSRNIFLTRRQKALIRQYTVPRTAKAKEILMAQDNTVHKFYFLNSGIVRLFRMEEGNDYTLGLISSRDFLSAPQLIFSGWISTCSLETLTDADLLEWDSEALHLIKSQAPELYNIELMHMMRLLDWVQQNQIEQICFPAEKRYQLLLERQPEVVLTIPLKYIASYLGIHTDSLSRIRKSHQSESNRSRPRE</sequence>
<dbReference type="InterPro" id="IPR000595">
    <property type="entry name" value="cNMP-bd_dom"/>
</dbReference>
<evidence type="ECO:0000313" key="3">
    <source>
        <dbReference type="Proteomes" id="UP000293874"/>
    </source>
</evidence>
<comment type="caution">
    <text evidence="2">The sequence shown here is derived from an EMBL/GenBank/DDBJ whole genome shotgun (WGS) entry which is preliminary data.</text>
</comment>
<dbReference type="SUPFAM" id="SSF51206">
    <property type="entry name" value="cAMP-binding domain-like"/>
    <property type="match status" value="1"/>
</dbReference>
<keyword evidence="3" id="KW-1185">Reference proteome</keyword>
<accession>A0A4Q7MMP1</accession>
<dbReference type="Gene3D" id="2.60.120.10">
    <property type="entry name" value="Jelly Rolls"/>
    <property type="match status" value="1"/>
</dbReference>
<dbReference type="CDD" id="cd00038">
    <property type="entry name" value="CAP_ED"/>
    <property type="match status" value="1"/>
</dbReference>
<dbReference type="Proteomes" id="UP000293874">
    <property type="component" value="Unassembled WGS sequence"/>
</dbReference>
<dbReference type="EMBL" id="SGXA01000003">
    <property type="protein sequence ID" value="RZS68943.1"/>
    <property type="molecule type" value="Genomic_DNA"/>
</dbReference>
<dbReference type="OrthoDB" id="758145at2"/>